<dbReference type="InterPro" id="IPR015943">
    <property type="entry name" value="WD40/YVTN_repeat-like_dom_sf"/>
</dbReference>
<dbReference type="GO" id="GO:0005085">
    <property type="term" value="F:guanyl-nucleotide exchange factor activity"/>
    <property type="evidence" value="ECO:0007669"/>
    <property type="project" value="InterPro"/>
</dbReference>
<keyword evidence="7 10" id="KW-0653">Protein transport</keyword>
<comment type="subcellular location">
    <subcellularLocation>
        <location evidence="10">Endoplasmic reticulum membrane</location>
        <topology evidence="10">Single-pass type II membrane protein</topology>
    </subcellularLocation>
    <subcellularLocation>
        <location evidence="10">Golgi apparatus membrane</location>
        <topology evidence="10">Single-pass type II membrane protein</topology>
    </subcellularLocation>
</comment>
<evidence type="ECO:0000256" key="3">
    <source>
        <dbReference type="ARBA" id="ARBA00022692"/>
    </source>
</evidence>
<dbReference type="GO" id="GO:0005789">
    <property type="term" value="C:endoplasmic reticulum membrane"/>
    <property type="evidence" value="ECO:0007669"/>
    <property type="project" value="UniProtKB-SubCell"/>
</dbReference>
<dbReference type="OrthoDB" id="16538at2759"/>
<evidence type="ECO:0000256" key="10">
    <source>
        <dbReference type="RuleBase" id="RU369019"/>
    </source>
</evidence>
<evidence type="ECO:0000256" key="8">
    <source>
        <dbReference type="ARBA" id="ARBA00022989"/>
    </source>
</evidence>
<dbReference type="Proteomes" id="UP000799750">
    <property type="component" value="Unassembled WGS sequence"/>
</dbReference>
<dbReference type="GO" id="GO:0003400">
    <property type="term" value="P:regulation of COPII vesicle coating"/>
    <property type="evidence" value="ECO:0007669"/>
    <property type="project" value="UniProtKB-UniRule"/>
</dbReference>
<evidence type="ECO:0000256" key="7">
    <source>
        <dbReference type="ARBA" id="ARBA00022927"/>
    </source>
</evidence>
<proteinExistence type="inferred from homology"/>
<dbReference type="GO" id="GO:0000139">
    <property type="term" value="C:Golgi membrane"/>
    <property type="evidence" value="ECO:0007669"/>
    <property type="project" value="UniProtKB-SubCell"/>
</dbReference>
<dbReference type="SUPFAM" id="SSF50978">
    <property type="entry name" value="WD40 repeat-like"/>
    <property type="match status" value="1"/>
</dbReference>
<evidence type="ECO:0000256" key="11">
    <source>
        <dbReference type="SAM" id="MobiDB-lite"/>
    </source>
</evidence>
<dbReference type="AlphaFoldDB" id="A0A6A6R741"/>
<dbReference type="InterPro" id="IPR036322">
    <property type="entry name" value="WD40_repeat_dom_sf"/>
</dbReference>
<evidence type="ECO:0000256" key="1">
    <source>
        <dbReference type="ARBA" id="ARBA00022448"/>
    </source>
</evidence>
<gene>
    <name evidence="12" type="ORF">BU16DRAFT_501834</name>
</gene>
<evidence type="ECO:0000256" key="4">
    <source>
        <dbReference type="ARBA" id="ARBA00022737"/>
    </source>
</evidence>
<feature type="region of interest" description="Disordered" evidence="11">
    <location>
        <begin position="110"/>
        <end position="130"/>
    </location>
</feature>
<evidence type="ECO:0000256" key="6">
    <source>
        <dbReference type="ARBA" id="ARBA00022892"/>
    </source>
</evidence>
<keyword evidence="2 10" id="KW-0853">WD repeat</keyword>
<comment type="similarity">
    <text evidence="10">Belongs to the WD repeat SEC12 family.</text>
</comment>
<dbReference type="EMBL" id="MU004183">
    <property type="protein sequence ID" value="KAF2500192.1"/>
    <property type="molecule type" value="Genomic_DNA"/>
</dbReference>
<keyword evidence="9" id="KW-0472">Membrane</keyword>
<feature type="compositionally biased region" description="Basic and acidic residues" evidence="11">
    <location>
        <begin position="110"/>
        <end position="124"/>
    </location>
</feature>
<keyword evidence="5 10" id="KW-0256">Endoplasmic reticulum</keyword>
<dbReference type="InterPro" id="IPR045260">
    <property type="entry name" value="Sec12-like"/>
</dbReference>
<keyword evidence="3" id="KW-0812">Transmembrane</keyword>
<dbReference type="GO" id="GO:0015031">
    <property type="term" value="P:protein transport"/>
    <property type="evidence" value="ECO:0007669"/>
    <property type="project" value="UniProtKB-KW"/>
</dbReference>
<dbReference type="GO" id="GO:0006888">
    <property type="term" value="P:endoplasmic reticulum to Golgi vesicle-mediated transport"/>
    <property type="evidence" value="ECO:0007669"/>
    <property type="project" value="UniProtKB-UniRule"/>
</dbReference>
<evidence type="ECO:0000256" key="2">
    <source>
        <dbReference type="ARBA" id="ARBA00022574"/>
    </source>
</evidence>
<protein>
    <recommendedName>
        <fullName evidence="10">Guanine nucleotide-exchange factor SEC12</fullName>
    </recommendedName>
</protein>
<organism evidence="12 13">
    <name type="scientific">Lophium mytilinum</name>
    <dbReference type="NCBI Taxonomy" id="390894"/>
    <lineage>
        <taxon>Eukaryota</taxon>
        <taxon>Fungi</taxon>
        <taxon>Dikarya</taxon>
        <taxon>Ascomycota</taxon>
        <taxon>Pezizomycotina</taxon>
        <taxon>Dothideomycetes</taxon>
        <taxon>Pleosporomycetidae</taxon>
        <taxon>Mytilinidiales</taxon>
        <taxon>Mytilinidiaceae</taxon>
        <taxon>Lophium</taxon>
    </lineage>
</organism>
<dbReference type="Gene3D" id="2.130.10.10">
    <property type="entry name" value="YVTN repeat-like/Quinoprotein amine dehydrogenase"/>
    <property type="match status" value="1"/>
</dbReference>
<dbReference type="PANTHER" id="PTHR23284">
    <property type="entry name" value="PROLACTIN REGULATORY ELEMENT BINDING PROTEIN"/>
    <property type="match status" value="1"/>
</dbReference>
<reference evidence="12" key="1">
    <citation type="journal article" date="2020" name="Stud. Mycol.">
        <title>101 Dothideomycetes genomes: a test case for predicting lifestyles and emergence of pathogens.</title>
        <authorList>
            <person name="Haridas S."/>
            <person name="Albert R."/>
            <person name="Binder M."/>
            <person name="Bloem J."/>
            <person name="Labutti K."/>
            <person name="Salamov A."/>
            <person name="Andreopoulos B."/>
            <person name="Baker S."/>
            <person name="Barry K."/>
            <person name="Bills G."/>
            <person name="Bluhm B."/>
            <person name="Cannon C."/>
            <person name="Castanera R."/>
            <person name="Culley D."/>
            <person name="Daum C."/>
            <person name="Ezra D."/>
            <person name="Gonzalez J."/>
            <person name="Henrissat B."/>
            <person name="Kuo A."/>
            <person name="Liang C."/>
            <person name="Lipzen A."/>
            <person name="Lutzoni F."/>
            <person name="Magnuson J."/>
            <person name="Mondo S."/>
            <person name="Nolan M."/>
            <person name="Ohm R."/>
            <person name="Pangilinan J."/>
            <person name="Park H.-J."/>
            <person name="Ramirez L."/>
            <person name="Alfaro M."/>
            <person name="Sun H."/>
            <person name="Tritt A."/>
            <person name="Yoshinaga Y."/>
            <person name="Zwiers L.-H."/>
            <person name="Turgeon B."/>
            <person name="Goodwin S."/>
            <person name="Spatafora J."/>
            <person name="Crous P."/>
            <person name="Grigoriev I."/>
        </authorList>
    </citation>
    <scope>NUCLEOTIDE SEQUENCE</scope>
    <source>
        <strain evidence="12">CBS 269.34</strain>
    </source>
</reference>
<dbReference type="PANTHER" id="PTHR23284:SF0">
    <property type="entry name" value="PROLACTIN REGULATORY ELEMENT-BINDING PROTEIN"/>
    <property type="match status" value="1"/>
</dbReference>
<evidence type="ECO:0000256" key="9">
    <source>
        <dbReference type="ARBA" id="ARBA00023136"/>
    </source>
</evidence>
<keyword evidence="1 10" id="KW-0813">Transport</keyword>
<sequence length="644" mass="70728">MSPPISISEAKTSYPIFAATFAHNHAGYLVVGGGGGAGRSGVGNKITAFDVSSRAPKLEPSAELELSRDEDSVTCLANLATKDGLVLYAGLNSSPADRDANKNEHFRSFELEYPKKKQSGKNEKVTSQSSEAKISFLSKTSLLKAPESVAAKKDGYQRLLRLSRPKRSANGSKRIGAIASSLAGQENEVVVFNATTSSPRAPGDIIQRISPHHGEEANDLDILEPEDGEFKLVYCTDYSVYTADISYDFSKKKSQEKLEPPRSKYSVPFPDVFEKKGRNKIRCVRWLSPSHILLLSNSPNRTGAELQILRLYGDTMGSITYRKTLPRHIKQATDLDVCALDADDHGAYQIVIGVAGADCSTSIFTIDYKGIAKNSLSGFSHYNTVRDVHPFQITKVVFSPFFSPWTAPNAEKIKQLGPQYLRLASTSLGNTIVVDTMTLQPASKKSRSRFILGAPGSRANKLASYFLALIVLLVSIMLAQPLVDPDGRWTQALVPESIRNVVSSFNPIEVPMDDARAAAHSAIPEAVREPIARTSHRLRDLLHPHHSEKHKNDGNTKALIVRADPETDYMLSTEVHDGPEAVVQQHTEAKRWEELNHEERSWWKEKLTSAGAWTVDEGETVLKSIFFGQIGGFVGQMAQEVLNG</sequence>
<keyword evidence="8" id="KW-1133">Transmembrane helix</keyword>
<evidence type="ECO:0000313" key="12">
    <source>
        <dbReference type="EMBL" id="KAF2500192.1"/>
    </source>
</evidence>
<keyword evidence="4 10" id="KW-0677">Repeat</keyword>
<comment type="function">
    <text evidence="10">Guanine nucleotide-exchange factor (GEF) required for the formation or budding of transport vesicles from the ER.</text>
</comment>
<accession>A0A6A6R741</accession>
<evidence type="ECO:0000313" key="13">
    <source>
        <dbReference type="Proteomes" id="UP000799750"/>
    </source>
</evidence>
<name>A0A6A6R741_9PEZI</name>
<evidence type="ECO:0000256" key="5">
    <source>
        <dbReference type="ARBA" id="ARBA00022824"/>
    </source>
</evidence>
<keyword evidence="13" id="KW-1185">Reference proteome</keyword>
<keyword evidence="6" id="KW-0931">ER-Golgi transport</keyword>